<reference evidence="3" key="1">
    <citation type="journal article" date="2019" name="Int. J. Syst. Evol. Microbiol.">
        <title>The Global Catalogue of Microorganisms (GCM) 10K type strain sequencing project: providing services to taxonomists for standard genome sequencing and annotation.</title>
        <authorList>
            <consortium name="The Broad Institute Genomics Platform"/>
            <consortium name="The Broad Institute Genome Sequencing Center for Infectious Disease"/>
            <person name="Wu L."/>
            <person name="Ma J."/>
        </authorList>
    </citation>
    <scope>NUCLEOTIDE SEQUENCE [LARGE SCALE GENOMIC DNA]</scope>
    <source>
        <strain evidence="3">CCUG 30340</strain>
    </source>
</reference>
<sequence>MWIRFAVLRLAWLPLLSWSAAAPAATTAPEASDRLAATLAAAAPSADREVIRLATHALSCVRRHGGEDRVLGVIDYSRPSTEQRLWVFDLQQEKLLFQEWVAHGRNTGDNYAERFSNRPGSLMSSLGGFEAAGTYVGQNGYSLRLQGLEPGFNDRAYERAIVIHGAPYVSEDLIRTQGRLGRSFGCPAVRPQVARRLIDTLNESSFVFAYYPDPHWLSTSPLLGDCGGANGLE</sequence>
<dbReference type="EMBL" id="JBHSHD010000010">
    <property type="protein sequence ID" value="MFC4821785.1"/>
    <property type="molecule type" value="Genomic_DNA"/>
</dbReference>
<dbReference type="RefSeq" id="WP_380022218.1">
    <property type="nucleotide sequence ID" value="NZ_JBHSHD010000010.1"/>
</dbReference>
<dbReference type="PANTHER" id="PTHR38477:SF1">
    <property type="entry name" value="MUREIN L,D-TRANSPEPTIDASE CATALYTIC DOMAIN FAMILY PROTEIN"/>
    <property type="match status" value="1"/>
</dbReference>
<dbReference type="Proteomes" id="UP001595886">
    <property type="component" value="Unassembled WGS sequence"/>
</dbReference>
<dbReference type="PANTHER" id="PTHR38477">
    <property type="entry name" value="HYPOTHETICAL EXPORTED PROTEIN"/>
    <property type="match status" value="1"/>
</dbReference>
<protein>
    <submittedName>
        <fullName evidence="2">Murein L,D-transpeptidase catalytic domain family protein</fullName>
    </submittedName>
</protein>
<comment type="caution">
    <text evidence="2">The sequence shown here is derived from an EMBL/GenBank/DDBJ whole genome shotgun (WGS) entry which is preliminary data.</text>
</comment>
<organism evidence="2 3">
    <name type="scientific">Dokdonella ginsengisoli</name>
    <dbReference type="NCBI Taxonomy" id="363846"/>
    <lineage>
        <taxon>Bacteria</taxon>
        <taxon>Pseudomonadati</taxon>
        <taxon>Pseudomonadota</taxon>
        <taxon>Gammaproteobacteria</taxon>
        <taxon>Lysobacterales</taxon>
        <taxon>Rhodanobacteraceae</taxon>
        <taxon>Dokdonella</taxon>
    </lineage>
</organism>
<accession>A0ABV9QWQ7</accession>
<keyword evidence="1" id="KW-0732">Signal</keyword>
<proteinExistence type="predicted"/>
<dbReference type="InterPro" id="IPR032676">
    <property type="entry name" value="YkuD_2"/>
</dbReference>
<evidence type="ECO:0000313" key="3">
    <source>
        <dbReference type="Proteomes" id="UP001595886"/>
    </source>
</evidence>
<evidence type="ECO:0000313" key="2">
    <source>
        <dbReference type="EMBL" id="MFC4821785.1"/>
    </source>
</evidence>
<evidence type="ECO:0000256" key="1">
    <source>
        <dbReference type="SAM" id="SignalP"/>
    </source>
</evidence>
<name>A0ABV9QWQ7_9GAMM</name>
<dbReference type="Pfam" id="PF13645">
    <property type="entry name" value="YkuD_2"/>
    <property type="match status" value="1"/>
</dbReference>
<gene>
    <name evidence="2" type="ORF">ACFO6Q_15765</name>
</gene>
<feature type="chain" id="PRO_5046831699" evidence="1">
    <location>
        <begin position="25"/>
        <end position="233"/>
    </location>
</feature>
<keyword evidence="3" id="KW-1185">Reference proteome</keyword>
<feature type="signal peptide" evidence="1">
    <location>
        <begin position="1"/>
        <end position="24"/>
    </location>
</feature>